<dbReference type="Proteomes" id="UP000251558">
    <property type="component" value="Unassembled WGS sequence"/>
</dbReference>
<evidence type="ECO:0000313" key="3">
    <source>
        <dbReference type="Proteomes" id="UP000251558"/>
    </source>
</evidence>
<proteinExistence type="predicted"/>
<sequence>MPRTEVERFINDLGAKGSPLANLKPRAGGLASIVAIGKSLDYDITLADIKRHIRAHSQGRLSKKLRAIAARKRGSSVSTSLVHTVALADSGSHLPMSPLQVGEKAAIVAVVIVIVVVVAVAS</sequence>
<dbReference type="EMBL" id="QMBP01000029">
    <property type="protein sequence ID" value="RAZ83035.1"/>
    <property type="molecule type" value="Genomic_DNA"/>
</dbReference>
<gene>
    <name evidence="2" type="ORF">DPM33_33385</name>
</gene>
<reference evidence="2 3" key="2">
    <citation type="submission" date="2018-07" db="EMBL/GenBank/DDBJ databases">
        <title>Diversity of Mesorhizobium strains in Brazil.</title>
        <authorList>
            <person name="Helene L.C.F."/>
            <person name="Dall'Agnol R."/>
            <person name="Delamuta J.R.M."/>
            <person name="Hungria M."/>
        </authorList>
    </citation>
    <scope>NUCLEOTIDE SEQUENCE [LARGE SCALE GENOMIC DNA]</scope>
    <source>
        <strain evidence="2 3">AC99b</strain>
    </source>
</reference>
<keyword evidence="1" id="KW-0472">Membrane</keyword>
<keyword evidence="3" id="KW-1185">Reference proteome</keyword>
<keyword evidence="1" id="KW-1133">Transmembrane helix</keyword>
<keyword evidence="1" id="KW-0812">Transmembrane</keyword>
<protein>
    <submittedName>
        <fullName evidence="2">Uncharacterized protein</fullName>
    </submittedName>
</protein>
<organism evidence="2 3">
    <name type="scientific">Mesorhizobium hawassense</name>
    <dbReference type="NCBI Taxonomy" id="1209954"/>
    <lineage>
        <taxon>Bacteria</taxon>
        <taxon>Pseudomonadati</taxon>
        <taxon>Pseudomonadota</taxon>
        <taxon>Alphaproteobacteria</taxon>
        <taxon>Hyphomicrobiales</taxon>
        <taxon>Phyllobacteriaceae</taxon>
        <taxon>Mesorhizobium</taxon>
    </lineage>
</organism>
<evidence type="ECO:0000256" key="1">
    <source>
        <dbReference type="SAM" id="Phobius"/>
    </source>
</evidence>
<dbReference type="OrthoDB" id="8097766at2"/>
<accession>A0A330H3U8</accession>
<name>A0A330H3U8_9HYPH</name>
<evidence type="ECO:0000313" key="2">
    <source>
        <dbReference type="EMBL" id="RAZ83035.1"/>
    </source>
</evidence>
<feature type="transmembrane region" description="Helical" evidence="1">
    <location>
        <begin position="105"/>
        <end position="121"/>
    </location>
</feature>
<reference evidence="3" key="1">
    <citation type="submission" date="2018-06" db="EMBL/GenBank/DDBJ databases">
        <authorList>
            <person name="Helene L.C."/>
            <person name="Dall'Agnol R."/>
            <person name="Delamuta J.R."/>
            <person name="Hungria M."/>
        </authorList>
    </citation>
    <scope>NUCLEOTIDE SEQUENCE [LARGE SCALE GENOMIC DNA]</scope>
    <source>
        <strain evidence="3">AC99b</strain>
    </source>
</reference>
<dbReference type="AlphaFoldDB" id="A0A330H3U8"/>
<comment type="caution">
    <text evidence="2">The sequence shown here is derived from an EMBL/GenBank/DDBJ whole genome shotgun (WGS) entry which is preliminary data.</text>
</comment>